<dbReference type="HOGENOM" id="CLU_2923449_0_0_1"/>
<organism evidence="1 2">
    <name type="scientific">Piloderma croceum (strain F 1598)</name>
    <dbReference type="NCBI Taxonomy" id="765440"/>
    <lineage>
        <taxon>Eukaryota</taxon>
        <taxon>Fungi</taxon>
        <taxon>Dikarya</taxon>
        <taxon>Basidiomycota</taxon>
        <taxon>Agaricomycotina</taxon>
        <taxon>Agaricomycetes</taxon>
        <taxon>Agaricomycetidae</taxon>
        <taxon>Atheliales</taxon>
        <taxon>Atheliaceae</taxon>
        <taxon>Piloderma</taxon>
    </lineage>
</organism>
<reference evidence="1 2" key="1">
    <citation type="submission" date="2014-04" db="EMBL/GenBank/DDBJ databases">
        <authorList>
            <consortium name="DOE Joint Genome Institute"/>
            <person name="Kuo A."/>
            <person name="Tarkka M."/>
            <person name="Buscot F."/>
            <person name="Kohler A."/>
            <person name="Nagy L.G."/>
            <person name="Floudas D."/>
            <person name="Copeland A."/>
            <person name="Barry K.W."/>
            <person name="Cichocki N."/>
            <person name="Veneault-Fourrey C."/>
            <person name="LaButti K."/>
            <person name="Lindquist E.A."/>
            <person name="Lipzen A."/>
            <person name="Lundell T."/>
            <person name="Morin E."/>
            <person name="Murat C."/>
            <person name="Sun H."/>
            <person name="Tunlid A."/>
            <person name="Henrissat B."/>
            <person name="Grigoriev I.V."/>
            <person name="Hibbett D.S."/>
            <person name="Martin F."/>
            <person name="Nordberg H.P."/>
            <person name="Cantor M.N."/>
            <person name="Hua S.X."/>
        </authorList>
    </citation>
    <scope>NUCLEOTIDE SEQUENCE [LARGE SCALE GENOMIC DNA]</scope>
    <source>
        <strain evidence="1 2">F 1598</strain>
    </source>
</reference>
<dbReference type="EMBL" id="KN832979">
    <property type="protein sequence ID" value="KIM87286.1"/>
    <property type="molecule type" value="Genomic_DNA"/>
</dbReference>
<evidence type="ECO:0000313" key="2">
    <source>
        <dbReference type="Proteomes" id="UP000054166"/>
    </source>
</evidence>
<protein>
    <submittedName>
        <fullName evidence="1">Uncharacterized protein</fullName>
    </submittedName>
</protein>
<reference evidence="2" key="2">
    <citation type="submission" date="2015-01" db="EMBL/GenBank/DDBJ databases">
        <title>Evolutionary Origins and Diversification of the Mycorrhizal Mutualists.</title>
        <authorList>
            <consortium name="DOE Joint Genome Institute"/>
            <consortium name="Mycorrhizal Genomics Consortium"/>
            <person name="Kohler A."/>
            <person name="Kuo A."/>
            <person name="Nagy L.G."/>
            <person name="Floudas D."/>
            <person name="Copeland A."/>
            <person name="Barry K.W."/>
            <person name="Cichocki N."/>
            <person name="Veneault-Fourrey C."/>
            <person name="LaButti K."/>
            <person name="Lindquist E.A."/>
            <person name="Lipzen A."/>
            <person name="Lundell T."/>
            <person name="Morin E."/>
            <person name="Murat C."/>
            <person name="Riley R."/>
            <person name="Ohm R."/>
            <person name="Sun H."/>
            <person name="Tunlid A."/>
            <person name="Henrissat B."/>
            <person name="Grigoriev I.V."/>
            <person name="Hibbett D.S."/>
            <person name="Martin F."/>
        </authorList>
    </citation>
    <scope>NUCLEOTIDE SEQUENCE [LARGE SCALE GENOMIC DNA]</scope>
    <source>
        <strain evidence="2">F 1598</strain>
    </source>
</reference>
<keyword evidence="2" id="KW-1185">Reference proteome</keyword>
<evidence type="ECO:0000313" key="1">
    <source>
        <dbReference type="EMBL" id="KIM87286.1"/>
    </source>
</evidence>
<accession>A0A0C3G9I1</accession>
<sequence length="61" mass="6486">MWVVHPCQLMVSISRTTENGNLASINLTALIKCARVISGLSPCAQHFRRYRGGGCAPGGGK</sequence>
<dbReference type="AlphaFoldDB" id="A0A0C3G9I1"/>
<name>A0A0C3G9I1_PILCF</name>
<dbReference type="Proteomes" id="UP000054166">
    <property type="component" value="Unassembled WGS sequence"/>
</dbReference>
<gene>
    <name evidence="1" type="ORF">PILCRDRAFT_270892</name>
</gene>
<dbReference type="InParanoid" id="A0A0C3G9I1"/>
<proteinExistence type="predicted"/>